<dbReference type="RefSeq" id="WP_020814227.1">
    <property type="nucleotide sequence ID" value="NZ_ATAY01000015.1"/>
</dbReference>
<comment type="caution">
    <text evidence="2">The sequence shown here is derived from an EMBL/GenBank/DDBJ whole genome shotgun (WGS) entry which is preliminary data.</text>
</comment>
<dbReference type="PROSITE" id="PS51257">
    <property type="entry name" value="PROKAR_LIPOPROTEIN"/>
    <property type="match status" value="1"/>
</dbReference>
<reference evidence="2 3" key="1">
    <citation type="journal article" date="2013" name="Genome Announc.">
        <title>Draft Genome Sequence of the Cellulolytic Bacterium Clostridium papyrosolvens C7 (ATCC 700395).</title>
        <authorList>
            <person name="Zepeda V."/>
            <person name="Dassa B."/>
            <person name="Borovok I."/>
            <person name="Lamed R."/>
            <person name="Bayer E.A."/>
            <person name="Cate J.H."/>
        </authorList>
    </citation>
    <scope>NUCLEOTIDE SEQUENCE [LARGE SCALE GENOMIC DNA]</scope>
    <source>
        <strain evidence="2 3">C7</strain>
    </source>
</reference>
<evidence type="ECO:0000256" key="1">
    <source>
        <dbReference type="SAM" id="SignalP"/>
    </source>
</evidence>
<accession>U4R572</accession>
<dbReference type="InterPro" id="IPR050490">
    <property type="entry name" value="Bact_solute-bd_prot1"/>
</dbReference>
<dbReference type="Gene3D" id="3.40.190.10">
    <property type="entry name" value="Periplasmic binding protein-like II"/>
    <property type="match status" value="2"/>
</dbReference>
<dbReference type="PANTHER" id="PTHR43649:SF12">
    <property type="entry name" value="DIACETYLCHITOBIOSE BINDING PROTEIN DASA"/>
    <property type="match status" value="1"/>
</dbReference>
<dbReference type="Pfam" id="PF01547">
    <property type="entry name" value="SBP_bac_1"/>
    <property type="match status" value="1"/>
</dbReference>
<dbReference type="OrthoDB" id="41208at2"/>
<dbReference type="AlphaFoldDB" id="U4R572"/>
<dbReference type="STRING" id="1330534.L323_02980"/>
<dbReference type="SUPFAM" id="SSF53850">
    <property type="entry name" value="Periplasmic binding protein-like II"/>
    <property type="match status" value="1"/>
</dbReference>
<evidence type="ECO:0000313" key="3">
    <source>
        <dbReference type="Proteomes" id="UP000016860"/>
    </source>
</evidence>
<dbReference type="PANTHER" id="PTHR43649">
    <property type="entry name" value="ARABINOSE-BINDING PROTEIN-RELATED"/>
    <property type="match status" value="1"/>
</dbReference>
<name>U4R572_9FIRM</name>
<gene>
    <name evidence="2" type="ORF">L323_02980</name>
</gene>
<keyword evidence="1" id="KW-0732">Signal</keyword>
<dbReference type="Proteomes" id="UP000016860">
    <property type="component" value="Unassembled WGS sequence"/>
</dbReference>
<proteinExistence type="predicted"/>
<evidence type="ECO:0000313" key="2">
    <source>
        <dbReference type="EMBL" id="EPR13756.1"/>
    </source>
</evidence>
<organism evidence="2 3">
    <name type="scientific">Ruminiclostridium papyrosolvens C7</name>
    <dbReference type="NCBI Taxonomy" id="1330534"/>
    <lineage>
        <taxon>Bacteria</taxon>
        <taxon>Bacillati</taxon>
        <taxon>Bacillota</taxon>
        <taxon>Clostridia</taxon>
        <taxon>Eubacteriales</taxon>
        <taxon>Oscillospiraceae</taxon>
        <taxon>Ruminiclostridium</taxon>
    </lineage>
</organism>
<sequence>MKRNIKLLALLVAVSMIFSLAACSSSNVSEDSTSSSTAVQSTVASGSSQEPVTLSFIHMFPNEDTEGNSIAFHKAMEKFKADNANIKINEEPLSHDNYETKVRTLAAGNELPDIFIVKGSMTSMFIDNKLINPVDDVLNADADWKNSFLQGAFDDFTVGGKNYGIPFQMLNTHLIYYNKKLLNDAGISTFPANWKDFLDAINKLKAKGITPISLGNKGNWVAESCILSTLGDRFTGPEWFTSIKEKKGAKFTDPEFISALAALQELAKVGAFNSDLNSIDNMQQKTPYYNGKAAMFMEGNWAISNVINDAPKDIQENTELALLPAVDGGKGDPMENSAGGAWAYNVNSELEGAKLTAAFKILKAVTDADYAKIAVESNAFPASNPKDVDKSKLAPLSSKYLELASKIKAVPIYDAQLSADLIQVMNTGLQQLLINNISPEELAKKIQAEYEK</sequence>
<dbReference type="InterPro" id="IPR006059">
    <property type="entry name" value="SBP"/>
</dbReference>
<protein>
    <submittedName>
        <fullName evidence="2">ABC transporter substrate-binding protein</fullName>
    </submittedName>
</protein>
<feature type="chain" id="PRO_5038651946" evidence="1">
    <location>
        <begin position="22"/>
        <end position="452"/>
    </location>
</feature>
<feature type="signal peptide" evidence="1">
    <location>
        <begin position="1"/>
        <end position="21"/>
    </location>
</feature>
<dbReference type="EMBL" id="ATAY01000015">
    <property type="protein sequence ID" value="EPR13756.1"/>
    <property type="molecule type" value="Genomic_DNA"/>
</dbReference>
<dbReference type="PATRIC" id="fig|1330534.3.peg.594"/>